<name>A0A8D9ABA3_9HEMI</name>
<dbReference type="EMBL" id="HBUF01560681">
    <property type="protein sequence ID" value="CAG6762219.1"/>
    <property type="molecule type" value="Transcribed_RNA"/>
</dbReference>
<dbReference type="EMBL" id="HBUF01560682">
    <property type="protein sequence ID" value="CAG6762220.1"/>
    <property type="molecule type" value="Transcribed_RNA"/>
</dbReference>
<evidence type="ECO:0000313" key="1">
    <source>
        <dbReference type="EMBL" id="CAG6762219.1"/>
    </source>
</evidence>
<protein>
    <submittedName>
        <fullName evidence="1">Uncharacterized protein</fullName>
    </submittedName>
</protein>
<reference evidence="1" key="1">
    <citation type="submission" date="2021-05" db="EMBL/GenBank/DDBJ databases">
        <authorList>
            <person name="Alioto T."/>
            <person name="Alioto T."/>
            <person name="Gomez Garrido J."/>
        </authorList>
    </citation>
    <scope>NUCLEOTIDE SEQUENCE</scope>
</reference>
<sequence length="99" mass="11864">MTQNIFSPPNQPPQHRLTYGLNQLKWPPFWSLKGRGILETMISLLPLLLQQQMVPYKPMYFQIPFNHPNYQFCFFFTYNAGIGCQHVHFFYMTTYSFFS</sequence>
<proteinExistence type="predicted"/>
<organism evidence="1">
    <name type="scientific">Cacopsylla melanoneura</name>
    <dbReference type="NCBI Taxonomy" id="428564"/>
    <lineage>
        <taxon>Eukaryota</taxon>
        <taxon>Metazoa</taxon>
        <taxon>Ecdysozoa</taxon>
        <taxon>Arthropoda</taxon>
        <taxon>Hexapoda</taxon>
        <taxon>Insecta</taxon>
        <taxon>Pterygota</taxon>
        <taxon>Neoptera</taxon>
        <taxon>Paraneoptera</taxon>
        <taxon>Hemiptera</taxon>
        <taxon>Sternorrhyncha</taxon>
        <taxon>Psylloidea</taxon>
        <taxon>Psyllidae</taxon>
        <taxon>Psyllinae</taxon>
        <taxon>Cacopsylla</taxon>
    </lineage>
</organism>
<accession>A0A8D9ABA3</accession>
<dbReference type="AlphaFoldDB" id="A0A8D9ABA3"/>
<dbReference type="EMBL" id="HBUF01560680">
    <property type="protein sequence ID" value="CAG6762218.1"/>
    <property type="molecule type" value="Transcribed_RNA"/>
</dbReference>